<dbReference type="HOGENOM" id="CLU_1934656_0_0_7"/>
<keyword evidence="2" id="KW-1185">Reference proteome</keyword>
<dbReference type="AlphaFoldDB" id="Q6AJ71"/>
<accession>Q6AJ71</accession>
<dbReference type="STRING" id="177439.DP2880"/>
<gene>
    <name evidence="1" type="ordered locus">DP2880</name>
</gene>
<evidence type="ECO:0008006" key="3">
    <source>
        <dbReference type="Google" id="ProtNLM"/>
    </source>
</evidence>
<evidence type="ECO:0000313" key="1">
    <source>
        <dbReference type="EMBL" id="CAG37609.1"/>
    </source>
</evidence>
<name>Q6AJ71_DESPS</name>
<proteinExistence type="predicted"/>
<sequence>MLPIRGTRKIINYNKKLSDMNITEMSSTFTPEALNKIFPAKKADEFFDALFGDASEGAYDIQLAFAAMNENQLEMALQLQQRPGRCLACNLTHGLPQVFSRHPLLNIAGVVKDLGSLLGDSLECGEWSLGHTEQRSAAMHVIPLKISLKTI</sequence>
<dbReference type="eggNOG" id="ENOG5032SN5">
    <property type="taxonomic scope" value="Bacteria"/>
</dbReference>
<dbReference type="KEGG" id="dps:DP2880"/>
<organism evidence="1 2">
    <name type="scientific">Desulfotalea psychrophila (strain LSv54 / DSM 12343)</name>
    <dbReference type="NCBI Taxonomy" id="177439"/>
    <lineage>
        <taxon>Bacteria</taxon>
        <taxon>Pseudomonadati</taxon>
        <taxon>Thermodesulfobacteriota</taxon>
        <taxon>Desulfobulbia</taxon>
        <taxon>Desulfobulbales</taxon>
        <taxon>Desulfocapsaceae</taxon>
        <taxon>Desulfotalea</taxon>
    </lineage>
</organism>
<reference evidence="2" key="1">
    <citation type="journal article" date="2004" name="Environ. Microbiol.">
        <title>The genome of Desulfotalea psychrophila, a sulfate-reducing bacterium from permanently cold Arctic sediments.</title>
        <authorList>
            <person name="Rabus R."/>
            <person name="Ruepp A."/>
            <person name="Frickey T."/>
            <person name="Rattei T."/>
            <person name="Fartmann B."/>
            <person name="Stark M."/>
            <person name="Bauer M."/>
            <person name="Zibat A."/>
            <person name="Lombardot T."/>
            <person name="Becker I."/>
            <person name="Amann J."/>
            <person name="Gellner K."/>
            <person name="Teeling H."/>
            <person name="Leuschner W.D."/>
            <person name="Gloeckner F.-O."/>
            <person name="Lupas A.N."/>
            <person name="Amann R."/>
            <person name="Klenk H.-P."/>
        </authorList>
    </citation>
    <scope>NUCLEOTIDE SEQUENCE [LARGE SCALE GENOMIC DNA]</scope>
    <source>
        <strain evidence="2">DSM 12343 / LSv54</strain>
    </source>
</reference>
<evidence type="ECO:0000313" key="2">
    <source>
        <dbReference type="Proteomes" id="UP000000602"/>
    </source>
</evidence>
<protein>
    <recommendedName>
        <fullName evidence="3">Pancreas/duodenum homeobox protein 1</fullName>
    </recommendedName>
</protein>
<dbReference type="Proteomes" id="UP000000602">
    <property type="component" value="Chromosome"/>
</dbReference>
<dbReference type="EMBL" id="CR522870">
    <property type="protein sequence ID" value="CAG37609.1"/>
    <property type="molecule type" value="Genomic_DNA"/>
</dbReference>